<dbReference type="PANTHER" id="PTHR32060:SF30">
    <property type="entry name" value="CARBOXY-TERMINAL PROCESSING PROTEASE CTPA"/>
    <property type="match status" value="1"/>
</dbReference>
<dbReference type="GO" id="GO:0007165">
    <property type="term" value="P:signal transduction"/>
    <property type="evidence" value="ECO:0007669"/>
    <property type="project" value="TreeGrafter"/>
</dbReference>
<evidence type="ECO:0000256" key="2">
    <source>
        <dbReference type="ARBA" id="ARBA00022670"/>
    </source>
</evidence>
<keyword evidence="8" id="KW-1185">Reference proteome</keyword>
<dbReference type="Pfam" id="PF22694">
    <property type="entry name" value="CtpB_N-like"/>
    <property type="match status" value="1"/>
</dbReference>
<dbReference type="AlphaFoldDB" id="A0A366IF43"/>
<dbReference type="CDD" id="cd07560">
    <property type="entry name" value="Peptidase_S41_CPP"/>
    <property type="match status" value="1"/>
</dbReference>
<dbReference type="NCBIfam" id="TIGR00225">
    <property type="entry name" value="prc"/>
    <property type="match status" value="1"/>
</dbReference>
<proteinExistence type="inferred from homology"/>
<dbReference type="GO" id="GO:0006508">
    <property type="term" value="P:proteolysis"/>
    <property type="evidence" value="ECO:0007669"/>
    <property type="project" value="UniProtKB-KW"/>
</dbReference>
<dbReference type="CDD" id="cd06782">
    <property type="entry name" value="cpPDZ_CPP-like"/>
    <property type="match status" value="1"/>
</dbReference>
<gene>
    <name evidence="7" type="ORF">DES36_102206</name>
</gene>
<evidence type="ECO:0000313" key="8">
    <source>
        <dbReference type="Proteomes" id="UP000253490"/>
    </source>
</evidence>
<evidence type="ECO:0000259" key="6">
    <source>
        <dbReference type="PROSITE" id="PS50106"/>
    </source>
</evidence>
<dbReference type="Gene3D" id="3.30.750.44">
    <property type="match status" value="1"/>
</dbReference>
<comment type="similarity">
    <text evidence="1 5">Belongs to the peptidase S41A family.</text>
</comment>
<dbReference type="InterPro" id="IPR041489">
    <property type="entry name" value="PDZ_6"/>
</dbReference>
<dbReference type="GO" id="GO:0004175">
    <property type="term" value="F:endopeptidase activity"/>
    <property type="evidence" value="ECO:0007669"/>
    <property type="project" value="TreeGrafter"/>
</dbReference>
<dbReference type="GO" id="GO:0030288">
    <property type="term" value="C:outer membrane-bounded periplasmic space"/>
    <property type="evidence" value="ECO:0007669"/>
    <property type="project" value="TreeGrafter"/>
</dbReference>
<dbReference type="Gene3D" id="3.90.226.10">
    <property type="entry name" value="2-enoyl-CoA Hydratase, Chain A, domain 1"/>
    <property type="match status" value="1"/>
</dbReference>
<dbReference type="SMART" id="SM00245">
    <property type="entry name" value="TSPc"/>
    <property type="match status" value="1"/>
</dbReference>
<sequence>MKNKKWYVVVIVVILLLLVTNATTFIVANGISIALGDKIIVKTEDTATTEYIKKLLYLKDEIQTSYYKDVKDQSLLDGAIKGMFEAVGDPYTAYYDADQFQAYMEQVQGSYVGIGVVVGLNEDNKVTVVSAIDGSPGKKAGLLSGDLIVKVNGDDVTGLNLEQVVSKIKGDAGTSVVLEIEREGSAKLIEKEITREEIVLNSVDSMLLEDNIGYITITQFETNTAKEFKEHLDKLQSANIKGLILDVRDNPGGMMDTVVQIVDQLIGESVIVYTEDKAGKKEIMSSEEKSKIDLPMVVLINEGSASASEIFAGALQDTGAATVVGATSFGKGIVQRMSDLNDGTGYKITVSEYFTPNGRNIHGKGIEPDVPVEMSQKARYEGDFDIKDDVQLNKAIEIMREKIK</sequence>
<dbReference type="InterPro" id="IPR004447">
    <property type="entry name" value="Peptidase_S41A"/>
</dbReference>
<dbReference type="FunFam" id="2.30.42.10:FF:000063">
    <property type="entry name" value="Peptidase, S41 family"/>
    <property type="match status" value="1"/>
</dbReference>
<evidence type="ECO:0000256" key="5">
    <source>
        <dbReference type="RuleBase" id="RU004404"/>
    </source>
</evidence>
<dbReference type="PANTHER" id="PTHR32060">
    <property type="entry name" value="TAIL-SPECIFIC PROTEASE"/>
    <property type="match status" value="1"/>
</dbReference>
<keyword evidence="2 5" id="KW-0645">Protease</keyword>
<evidence type="ECO:0000256" key="3">
    <source>
        <dbReference type="ARBA" id="ARBA00022801"/>
    </source>
</evidence>
<dbReference type="SUPFAM" id="SSF52096">
    <property type="entry name" value="ClpP/crotonase"/>
    <property type="match status" value="1"/>
</dbReference>
<dbReference type="SMART" id="SM00228">
    <property type="entry name" value="PDZ"/>
    <property type="match status" value="1"/>
</dbReference>
<keyword evidence="4 5" id="KW-0720">Serine protease</keyword>
<dbReference type="SUPFAM" id="SSF50156">
    <property type="entry name" value="PDZ domain-like"/>
    <property type="match status" value="1"/>
</dbReference>
<dbReference type="EMBL" id="QNRX01000002">
    <property type="protein sequence ID" value="RBP69062.1"/>
    <property type="molecule type" value="Genomic_DNA"/>
</dbReference>
<dbReference type="GO" id="GO:0008236">
    <property type="term" value="F:serine-type peptidase activity"/>
    <property type="evidence" value="ECO:0007669"/>
    <property type="project" value="UniProtKB-KW"/>
</dbReference>
<dbReference type="InterPro" id="IPR036034">
    <property type="entry name" value="PDZ_sf"/>
</dbReference>
<name>A0A366IF43_9FIRM</name>
<dbReference type="Gene3D" id="2.30.42.10">
    <property type="match status" value="1"/>
</dbReference>
<organism evidence="7 8">
    <name type="scientific">Alkalibaculum bacchi</name>
    <dbReference type="NCBI Taxonomy" id="645887"/>
    <lineage>
        <taxon>Bacteria</taxon>
        <taxon>Bacillati</taxon>
        <taxon>Bacillota</taxon>
        <taxon>Clostridia</taxon>
        <taxon>Eubacteriales</taxon>
        <taxon>Eubacteriaceae</taxon>
        <taxon>Alkalibaculum</taxon>
    </lineage>
</organism>
<dbReference type="InterPro" id="IPR029045">
    <property type="entry name" value="ClpP/crotonase-like_dom_sf"/>
</dbReference>
<dbReference type="Pfam" id="PF03572">
    <property type="entry name" value="Peptidase_S41"/>
    <property type="match status" value="1"/>
</dbReference>
<reference evidence="7 8" key="1">
    <citation type="submission" date="2018-06" db="EMBL/GenBank/DDBJ databases">
        <title>Genomic Encyclopedia of Type Strains, Phase IV (KMG-IV): sequencing the most valuable type-strain genomes for metagenomic binning, comparative biology and taxonomic classification.</title>
        <authorList>
            <person name="Goeker M."/>
        </authorList>
    </citation>
    <scope>NUCLEOTIDE SEQUENCE [LARGE SCALE GENOMIC DNA]</scope>
    <source>
        <strain evidence="7 8">DSM 22112</strain>
    </source>
</reference>
<evidence type="ECO:0000256" key="1">
    <source>
        <dbReference type="ARBA" id="ARBA00009179"/>
    </source>
</evidence>
<evidence type="ECO:0000313" key="7">
    <source>
        <dbReference type="EMBL" id="RBP69062.1"/>
    </source>
</evidence>
<evidence type="ECO:0000256" key="4">
    <source>
        <dbReference type="ARBA" id="ARBA00022825"/>
    </source>
</evidence>
<dbReference type="Proteomes" id="UP000253490">
    <property type="component" value="Unassembled WGS sequence"/>
</dbReference>
<feature type="domain" description="PDZ" evidence="6">
    <location>
        <begin position="101"/>
        <end position="169"/>
    </location>
</feature>
<dbReference type="RefSeq" id="WP_113919627.1">
    <property type="nucleotide sequence ID" value="NZ_QNRX01000002.1"/>
</dbReference>
<protein>
    <submittedName>
        <fullName evidence="7">Carboxyl-terminal processing protease</fullName>
    </submittedName>
</protein>
<dbReference type="InterPro" id="IPR055210">
    <property type="entry name" value="CtpA/B_N"/>
</dbReference>
<dbReference type="Pfam" id="PF17820">
    <property type="entry name" value="PDZ_6"/>
    <property type="match status" value="1"/>
</dbReference>
<comment type="caution">
    <text evidence="7">The sequence shown here is derived from an EMBL/GenBank/DDBJ whole genome shotgun (WGS) entry which is preliminary data.</text>
</comment>
<dbReference type="InterPro" id="IPR001478">
    <property type="entry name" value="PDZ"/>
</dbReference>
<keyword evidence="3 5" id="KW-0378">Hydrolase</keyword>
<dbReference type="PROSITE" id="PS50106">
    <property type="entry name" value="PDZ"/>
    <property type="match status" value="1"/>
</dbReference>
<dbReference type="OrthoDB" id="9812068at2"/>
<dbReference type="InterPro" id="IPR005151">
    <property type="entry name" value="Tail-specific_protease"/>
</dbReference>
<accession>A0A366IF43</accession>